<dbReference type="Pfam" id="PF03689">
    <property type="entry name" value="Nepo_coat_N"/>
    <property type="match status" value="1"/>
</dbReference>
<evidence type="ECO:0000313" key="7">
    <source>
        <dbReference type="EMBL" id="DBA54740.1"/>
    </source>
</evidence>
<reference evidence="7" key="1">
    <citation type="submission" date="2023-11" db="EMBL/GenBank/DDBJ databases">
        <authorList>
            <person name="Sidharthan V.K."/>
            <person name="Reddy V."/>
            <person name="Kiran G."/>
            <person name="Rajeswari V."/>
            <person name="Baranwal V.K."/>
        </authorList>
    </citation>
    <scope>NUCLEOTIDE SEQUENCE</scope>
    <source>
        <strain evidence="7">Ast sin</strain>
    </source>
</reference>
<sequence>MLGGFDPPHSPMGCGALCGVRTPYSKRSLAAAIREGILDGPHGRCHYCGVLAQIEKGVPQPKTATGVRCSCWRTAIAKCPKHGAQVTSAKVTKQGAPLPEKERVELPYKKQICDVVVHVGPLELIYPALVSGESEPQGATSLPKEEEYVPKGLTLAEAPLWLAAPLESRPYINAVPSVRLSQRDEFALIKKRLTKIGKEKMKRSRRERLDRAFHTKRQRAATQRKVEAVKDLVILARQQIALAELFADTKRRAQTPLSPAQVALVWELCEVERERSSSMEAFLLSAKAWKKRECPHMAPSQEVCLPPLKVVHQCTVPWSGSELTLTALRSSGVEDGTLGFRSLASRRGDLTCNSTLGFPSQSMAVTVAATSLKRARKVVASTINFVRTALSGVKKGVSEVAHKIKTKIPWFGKEDESAVGVTNGGVDVPPIVVAPVVTCDLQLHEIGVRNIYAFADDSWSADPTEFDEAFAIPWSRRCPPCEHSVEHWDLEGECEPLIYKQPGLIYDQAVTEMFTAMECLKEEEQAQCESTEQVLYSERSSGYDHLGSLEQWVMEKYCVSRPYYCISRTTRATSPPMFRNFPAYSVAFYVEFNVRREAARGMTGVGIKRTCVNPIRGNVLYLPARREYEPHQIMLNKKIARPELEFRVINYNPDGVGTRMNIGNHFIYCAECLEGCQWDDESLVDARIEKSTIDTPLGGGGIFYSAIPLVSRGDHRARGGVLKSLLSYTPFGDLTCNSALEVSEIQERMLDRDHVVPTIADLTTRLSQRKSKVDGAGENRVADKKALTEQMVFHQPGVLARMRGKGQKTKIAANLNSDRVTVRMHPRGEPVFTPLPRMSSEELRKLAERGFGSTSSVALDIGIQSHVPQGMPVVAFVNVMDTRIEDPMYSSLCGSYIDLGRDRAKTLCLPLANFPLTKSLEDEDDVLNGLVLATYFEDGVKFGVGRPVFQYGTLEFQEFKESAYSDFTRVRDHWDEIAKQQNTPGDRILAGFSVLGAVSQDYNQPLPEFGPINMRCPPKSKPVVATYQDPGKLARSASTRSFRMPSLGLPNATGRASIPIQSNIRQASRLFPGEEYTPARMSTCDSGLHADTSIAALVTGWCSKDATGGSVLEVVNIREEVASGDNLVKYDWLAKGMIKPDLKIRLTMGSNPFLGISIGVCCDFFGKLTQFYGGDTKIPIDVCNELPNFVCPISEQGVFEFPVNMNYAGYNLFQTETHFADPVLIVYVINTNTLPASDDWFYSLEVIVTSAEQALSVANKPLVTLPGLTGDTIPIDIWRGPYNIRLGKTCEREVNVGLHLGANRGAGQNKTIVSFPAAYIQLLQSVGGVLHGEVIQTGSRAISCEMYAIIQSTNTARDIHQAIRLPGCRIPTGGGKFAIRIQSSFLRANVHNTNTWLTFLAIGGPIGAQAISAPYQFMVHLSHIENEGDVLPRPICNSLRFSWATISALEDNTGFIIPARLCDLVLLRKKVTMHRNALAYLIASCGFFRGHITYIFQWSLKVAHVTPTTTLTISSHMGTLDPINTNYCVQTWITPISHSFEVKVPIDLVDYPGYNTSGGIGNKHVQPFIQIQSDGFAQFAYINISVELTPGFELYGRSVTPF</sequence>
<dbReference type="InterPro" id="IPR005054">
    <property type="entry name" value="Nepo_coat"/>
</dbReference>
<dbReference type="InterPro" id="IPR005305">
    <property type="entry name" value="Nepo_coat_C"/>
</dbReference>
<organism evidence="7">
    <name type="scientific">Chinese milk vetch nepovirus</name>
    <dbReference type="NCBI Taxonomy" id="3115761"/>
    <lineage>
        <taxon>Viruses</taxon>
        <taxon>Riboviria</taxon>
        <taxon>Orthornavirae</taxon>
        <taxon>Pisuviricota</taxon>
        <taxon>Pisoniviricetes</taxon>
        <taxon>Picornavirales</taxon>
        <taxon>Secoviridae</taxon>
        <taxon>Comovirinae</taxon>
        <taxon>Nepovirus</taxon>
    </lineage>
</organism>
<evidence type="ECO:0000256" key="1">
    <source>
        <dbReference type="ARBA" id="ARBA00004328"/>
    </source>
</evidence>
<feature type="domain" description="Nepovirus coat protein N-terminal" evidence="6">
    <location>
        <begin position="1096"/>
        <end position="1186"/>
    </location>
</feature>
<keyword evidence="2" id="KW-0167">Capsid protein</keyword>
<comment type="subcellular location">
    <subcellularLocation>
        <location evidence="1">Virion</location>
    </subcellularLocation>
</comment>
<evidence type="ECO:0000259" key="4">
    <source>
        <dbReference type="Pfam" id="PF03391"/>
    </source>
</evidence>
<proteinExistence type="predicted"/>
<accession>A0AAT9JBG6</accession>
<dbReference type="GO" id="GO:0005198">
    <property type="term" value="F:structural molecule activity"/>
    <property type="evidence" value="ECO:0007669"/>
    <property type="project" value="InterPro"/>
</dbReference>
<dbReference type="InterPro" id="IPR029053">
    <property type="entry name" value="Viral_coat"/>
</dbReference>
<name>A0AAT9JBG6_9SECO</name>
<dbReference type="Pfam" id="PF03688">
    <property type="entry name" value="Nepo_coat_C"/>
    <property type="match status" value="1"/>
</dbReference>
<feature type="domain" description="Nepovirus coat protein C-terminal" evidence="5">
    <location>
        <begin position="1437"/>
        <end position="1598"/>
    </location>
</feature>
<keyword evidence="3" id="KW-0946">Virion</keyword>
<dbReference type="InterPro" id="IPR005306">
    <property type="entry name" value="Nepo_coat_N"/>
</dbReference>
<dbReference type="SUPFAM" id="SSF88633">
    <property type="entry name" value="Positive stranded ssRNA viruses"/>
    <property type="match status" value="3"/>
</dbReference>
<reference evidence="7" key="2">
    <citation type="journal article" date="2024" name="Arch. Virol.">
        <title>Probing of plant transcriptomes reveals the hidden genetic diversity of the family Secoviridae.</title>
        <authorList>
            <person name="Sidharthan V.K."/>
            <person name="Reddy V."/>
            <person name="Kiran G."/>
            <person name="Rajeswari V."/>
            <person name="Baranwal V.K."/>
            <person name="Kumar M.K."/>
            <person name="Kumar K.S."/>
        </authorList>
    </citation>
    <scope>NUCLEOTIDE SEQUENCE</scope>
    <source>
        <strain evidence="7">Ast sin</strain>
    </source>
</reference>
<dbReference type="Gene3D" id="2.60.120.20">
    <property type="match status" value="2"/>
</dbReference>
<evidence type="ECO:0000259" key="6">
    <source>
        <dbReference type="Pfam" id="PF03689"/>
    </source>
</evidence>
<dbReference type="EMBL" id="BK065071">
    <property type="protein sequence ID" value="DBA54740.1"/>
    <property type="molecule type" value="Genomic_RNA"/>
</dbReference>
<evidence type="ECO:0000256" key="2">
    <source>
        <dbReference type="ARBA" id="ARBA00022561"/>
    </source>
</evidence>
<dbReference type="GO" id="GO:0019028">
    <property type="term" value="C:viral capsid"/>
    <property type="evidence" value="ECO:0007669"/>
    <property type="project" value="UniProtKB-KW"/>
</dbReference>
<feature type="domain" description="Nepovirus coat protein" evidence="4">
    <location>
        <begin position="1264"/>
        <end position="1426"/>
    </location>
</feature>
<protein>
    <submittedName>
        <fullName evidence="7">Polyprotein</fullName>
    </submittedName>
</protein>
<evidence type="ECO:0000259" key="5">
    <source>
        <dbReference type="Pfam" id="PF03688"/>
    </source>
</evidence>
<dbReference type="Pfam" id="PF03391">
    <property type="entry name" value="Nepo_coat"/>
    <property type="match status" value="1"/>
</dbReference>
<evidence type="ECO:0000256" key="3">
    <source>
        <dbReference type="ARBA" id="ARBA00022844"/>
    </source>
</evidence>